<dbReference type="EMBL" id="QFYS01000001">
    <property type="protein sequence ID" value="RAK68522.1"/>
    <property type="molecule type" value="Genomic_DNA"/>
</dbReference>
<accession>A0A328BM24</accession>
<dbReference type="OrthoDB" id="9781701at2"/>
<proteinExistence type="predicted"/>
<dbReference type="PANTHER" id="PTHR42966:SF2">
    <property type="entry name" value="PSEUDAMINIC ACID SYNTHASE"/>
    <property type="match status" value="1"/>
</dbReference>
<feature type="domain" description="AFP-like" evidence="1">
    <location>
        <begin position="294"/>
        <end position="350"/>
    </location>
</feature>
<evidence type="ECO:0000313" key="2">
    <source>
        <dbReference type="EMBL" id="RAK68522.1"/>
    </source>
</evidence>
<dbReference type="InterPro" id="IPR036732">
    <property type="entry name" value="AFP_Neu5c_C_sf"/>
</dbReference>
<gene>
    <name evidence="2" type="primary">pseI</name>
    <name evidence="2" type="ORF">DJ019_00390</name>
</gene>
<evidence type="ECO:0000259" key="1">
    <source>
        <dbReference type="PROSITE" id="PS50844"/>
    </source>
</evidence>
<dbReference type="EC" id="2.5.1.97" evidence="2"/>
<dbReference type="InterPro" id="IPR051690">
    <property type="entry name" value="PseI-like"/>
</dbReference>
<comment type="caution">
    <text evidence="2">The sequence shown here is derived from an EMBL/GenBank/DDBJ whole genome shotgun (WGS) entry which is preliminary data.</text>
</comment>
<dbReference type="Proteomes" id="UP000249524">
    <property type="component" value="Unassembled WGS sequence"/>
</dbReference>
<dbReference type="InterPro" id="IPR013132">
    <property type="entry name" value="PseI/NeuA/B-like_N"/>
</dbReference>
<dbReference type="InterPro" id="IPR013974">
    <property type="entry name" value="SAF"/>
</dbReference>
<dbReference type="SMART" id="SM00858">
    <property type="entry name" value="SAF"/>
    <property type="match status" value="1"/>
</dbReference>
<dbReference type="InterPro" id="IPR013785">
    <property type="entry name" value="Aldolase_TIM"/>
</dbReference>
<dbReference type="Pfam" id="PF08666">
    <property type="entry name" value="SAF"/>
    <property type="match status" value="1"/>
</dbReference>
<name>A0A328BM24_9CAUL</name>
<protein>
    <submittedName>
        <fullName evidence="2">Pseudaminic acid synthase</fullName>
        <ecNumber evidence="2">2.5.1.97</ecNumber>
    </submittedName>
</protein>
<organism evidence="2 3">
    <name type="scientific">Phenylobacterium kunshanense</name>
    <dbReference type="NCBI Taxonomy" id="1445034"/>
    <lineage>
        <taxon>Bacteria</taxon>
        <taxon>Pseudomonadati</taxon>
        <taxon>Pseudomonadota</taxon>
        <taxon>Alphaproteobacteria</taxon>
        <taxon>Caulobacterales</taxon>
        <taxon>Caulobacteraceae</taxon>
        <taxon>Phenylobacterium</taxon>
    </lineage>
</organism>
<dbReference type="PROSITE" id="PS50844">
    <property type="entry name" value="AFP_LIKE"/>
    <property type="match status" value="1"/>
</dbReference>
<dbReference type="InterPro" id="IPR006190">
    <property type="entry name" value="SAF_AFP_Neu5Ac"/>
</dbReference>
<dbReference type="PANTHER" id="PTHR42966">
    <property type="entry name" value="N-ACETYLNEURAMINATE SYNTHASE"/>
    <property type="match status" value="1"/>
</dbReference>
<dbReference type="AlphaFoldDB" id="A0A328BM24"/>
<dbReference type="InterPro" id="IPR057736">
    <property type="entry name" value="SAF_PseI/NeuA/NeuB"/>
</dbReference>
<dbReference type="Pfam" id="PF03102">
    <property type="entry name" value="NeuB"/>
    <property type="match status" value="1"/>
</dbReference>
<dbReference type="CDD" id="cd11615">
    <property type="entry name" value="SAF_NeuB_like"/>
    <property type="match status" value="1"/>
</dbReference>
<dbReference type="NCBIfam" id="TIGR03586">
    <property type="entry name" value="PseI"/>
    <property type="match status" value="1"/>
</dbReference>
<evidence type="ECO:0000313" key="3">
    <source>
        <dbReference type="Proteomes" id="UP000249524"/>
    </source>
</evidence>
<dbReference type="SUPFAM" id="SSF51269">
    <property type="entry name" value="AFP III-like domain"/>
    <property type="match status" value="1"/>
</dbReference>
<dbReference type="GO" id="GO:0016051">
    <property type="term" value="P:carbohydrate biosynthetic process"/>
    <property type="evidence" value="ECO:0007669"/>
    <property type="project" value="InterPro"/>
</dbReference>
<dbReference type="RefSeq" id="WP_111274014.1">
    <property type="nucleotide sequence ID" value="NZ_QFYS01000001.1"/>
</dbReference>
<dbReference type="Gene3D" id="3.20.20.70">
    <property type="entry name" value="Aldolase class I"/>
    <property type="match status" value="1"/>
</dbReference>
<sequence length="350" mass="37950">MSQRHVVINGRRIGPEEPPYIVAELSGNHNGDIGRAFALIDAAKAAGADAVKLQTYTADTITIDHDGPEFQLQGGLWHGRRLYELYEEAHTPWDWHPRLFEHARSMGIDIFSSPFDPTAVEFLQELDAPAFKIASFELVDIPLIDQCARTGKPIIMSTGLASPTEITEAVSAAKAAGDGGVILLHCTSGYPTPPEEMNLRTLPHLAQAHDVVPGLSDHTLGVTVSIAAVALGACFIEKHFTLSRADGGVDSDFSLEPHELERLVKESREAWLAMGSVRYEDVPSEAASRDCRRSLYVVADVAAGEAFTPANVRSIRPGHGLPPKHLPEILTKTASRKLSRGQALDWSMVG</sequence>
<keyword evidence="3" id="KW-1185">Reference proteome</keyword>
<dbReference type="InterPro" id="IPR020030">
    <property type="entry name" value="Pseudaminic_synth_PseI"/>
</dbReference>
<dbReference type="Gene3D" id="3.90.1210.10">
    <property type="entry name" value="Antifreeze-like/N-acetylneuraminic acid synthase C-terminal domain"/>
    <property type="match status" value="1"/>
</dbReference>
<keyword evidence="2" id="KW-0808">Transferase</keyword>
<reference evidence="2 3" key="1">
    <citation type="submission" date="2018-05" db="EMBL/GenBank/DDBJ databases">
        <authorList>
            <person name="Lanie J.A."/>
            <person name="Ng W.-L."/>
            <person name="Kazmierczak K.M."/>
            <person name="Andrzejewski T.M."/>
            <person name="Davidsen T.M."/>
            <person name="Wayne K.J."/>
            <person name="Tettelin H."/>
            <person name="Glass J.I."/>
            <person name="Rusch D."/>
            <person name="Podicherti R."/>
            <person name="Tsui H.-C.T."/>
            <person name="Winkler M.E."/>
        </authorList>
    </citation>
    <scope>NUCLEOTIDE SEQUENCE [LARGE SCALE GENOMIC DNA]</scope>
    <source>
        <strain evidence="2 3">BUT-10</strain>
    </source>
</reference>
<dbReference type="SUPFAM" id="SSF51569">
    <property type="entry name" value="Aldolase"/>
    <property type="match status" value="1"/>
</dbReference>
<dbReference type="GO" id="GO:0047444">
    <property type="term" value="F:N-acylneuraminate-9-phosphate synthase activity"/>
    <property type="evidence" value="ECO:0007669"/>
    <property type="project" value="TreeGrafter"/>
</dbReference>